<evidence type="ECO:0000256" key="2">
    <source>
        <dbReference type="SAM" id="Phobius"/>
    </source>
</evidence>
<feature type="transmembrane region" description="Helical" evidence="2">
    <location>
        <begin position="146"/>
        <end position="166"/>
    </location>
</feature>
<keyword evidence="2" id="KW-1133">Transmembrane helix</keyword>
<keyword evidence="2" id="KW-0472">Membrane</keyword>
<feature type="region of interest" description="Disordered" evidence="1">
    <location>
        <begin position="1"/>
        <end position="32"/>
    </location>
</feature>
<sequence>MTSTTDTARRRSASSALSERRKHTPAGSRTPEKVRLNAKSRAELIGNKIHAILWVAAGGYLGHRVDVVGLIVDPASSVSRNHLYLAAVCFGINSVLMFYLAIYLTHIRRIKAPWEVYCPKVIPTMTVVGLFCAFFLMRAFWPCWGFLTPIIIFVLAMGALMVSHFVPFL</sequence>
<protein>
    <recommendedName>
        <fullName evidence="4">Transmembrane protein</fullName>
    </recommendedName>
</protein>
<name>A0A7S1FXL3_9STRA</name>
<feature type="transmembrane region" description="Helical" evidence="2">
    <location>
        <begin position="117"/>
        <end position="140"/>
    </location>
</feature>
<dbReference type="InterPro" id="IPR033579">
    <property type="entry name" value="TMEM128"/>
</dbReference>
<dbReference type="AlphaFoldDB" id="A0A7S1FXL3"/>
<evidence type="ECO:0008006" key="4">
    <source>
        <dbReference type="Google" id="ProtNLM"/>
    </source>
</evidence>
<organism evidence="3">
    <name type="scientific">Corethron hystrix</name>
    <dbReference type="NCBI Taxonomy" id="216773"/>
    <lineage>
        <taxon>Eukaryota</taxon>
        <taxon>Sar</taxon>
        <taxon>Stramenopiles</taxon>
        <taxon>Ochrophyta</taxon>
        <taxon>Bacillariophyta</taxon>
        <taxon>Coscinodiscophyceae</taxon>
        <taxon>Corethrophycidae</taxon>
        <taxon>Corethrales</taxon>
        <taxon>Corethraceae</taxon>
        <taxon>Corethron</taxon>
    </lineage>
</organism>
<dbReference type="PANTHER" id="PTHR31134:SF1">
    <property type="entry name" value="TRANSMEMBRANE PROTEIN 128"/>
    <property type="match status" value="1"/>
</dbReference>
<proteinExistence type="predicted"/>
<dbReference type="PANTHER" id="PTHR31134">
    <property type="entry name" value="TRANSMEMBRANE PROTEIN 128"/>
    <property type="match status" value="1"/>
</dbReference>
<reference evidence="3" key="1">
    <citation type="submission" date="2021-01" db="EMBL/GenBank/DDBJ databases">
        <authorList>
            <person name="Corre E."/>
            <person name="Pelletier E."/>
            <person name="Niang G."/>
            <person name="Scheremetjew M."/>
            <person name="Finn R."/>
            <person name="Kale V."/>
            <person name="Holt S."/>
            <person name="Cochrane G."/>
            <person name="Meng A."/>
            <person name="Brown T."/>
            <person name="Cohen L."/>
        </authorList>
    </citation>
    <scope>NUCLEOTIDE SEQUENCE</scope>
    <source>
        <strain evidence="3">308</strain>
    </source>
</reference>
<keyword evidence="2" id="KW-0812">Transmembrane</keyword>
<evidence type="ECO:0000256" key="1">
    <source>
        <dbReference type="SAM" id="MobiDB-lite"/>
    </source>
</evidence>
<dbReference type="Pfam" id="PF20479">
    <property type="entry name" value="TMEM128"/>
    <property type="match status" value="1"/>
</dbReference>
<dbReference type="EMBL" id="HBFR01030268">
    <property type="protein sequence ID" value="CAD8894778.1"/>
    <property type="molecule type" value="Transcribed_RNA"/>
</dbReference>
<evidence type="ECO:0000313" key="3">
    <source>
        <dbReference type="EMBL" id="CAD8894778.1"/>
    </source>
</evidence>
<gene>
    <name evidence="3" type="ORF">CHYS00102_LOCUS21992</name>
</gene>
<feature type="transmembrane region" description="Helical" evidence="2">
    <location>
        <begin position="45"/>
        <end position="63"/>
    </location>
</feature>
<accession>A0A7S1FXL3</accession>
<feature type="transmembrane region" description="Helical" evidence="2">
    <location>
        <begin position="83"/>
        <end position="105"/>
    </location>
</feature>